<feature type="signal peptide" evidence="2">
    <location>
        <begin position="1"/>
        <end position="23"/>
    </location>
</feature>
<dbReference type="SUPFAM" id="SSF53474">
    <property type="entry name" value="alpha/beta-Hydrolases"/>
    <property type="match status" value="1"/>
</dbReference>
<accession>A0ABQ2V557</accession>
<keyword evidence="2" id="KW-0732">Signal</keyword>
<reference evidence="4" key="1">
    <citation type="journal article" date="2019" name="Int. J. Syst. Evol. Microbiol.">
        <title>The Global Catalogue of Microorganisms (GCM) 10K type strain sequencing project: providing services to taxonomists for standard genome sequencing and annotation.</title>
        <authorList>
            <consortium name="The Broad Institute Genomics Platform"/>
            <consortium name="The Broad Institute Genome Sequencing Center for Infectious Disease"/>
            <person name="Wu L."/>
            <person name="Ma J."/>
        </authorList>
    </citation>
    <scope>NUCLEOTIDE SEQUENCE [LARGE SCALE GENOMIC DNA]</scope>
    <source>
        <strain evidence="4">JCM 3399</strain>
    </source>
</reference>
<dbReference type="InterPro" id="IPR000675">
    <property type="entry name" value="Cutinase/axe"/>
</dbReference>
<sequence length="247" mass="25973">MRAATCAALLALTGGLPPAVAHADSGKHYYIEIGGTGGSEPVPTCTHSYGFANQALAGNPDNVVVPVCYEASAGPWQAGSGAIPGIGALSYDDSERQGYDNLLAKVESVHKADPDARYTIVGYSQGAQAADQVLQAIAEKRTDIPTSRVEGKLYADPRQPDTGLWSRVPRGWSAFGFTSTGPGPVDFAGIPVARYCIHSDLACDATSLFSVPGLLSQHPRYLREGGILFDTLAKDGQNGIFWYAPNS</sequence>
<feature type="chain" id="PRO_5046733818" description="PE-PPE domain-containing protein" evidence="2">
    <location>
        <begin position="24"/>
        <end position="247"/>
    </location>
</feature>
<dbReference type="SMART" id="SM01110">
    <property type="entry name" value="Cutinase"/>
    <property type="match status" value="1"/>
</dbReference>
<proteinExistence type="predicted"/>
<dbReference type="InterPro" id="IPR029058">
    <property type="entry name" value="AB_hydrolase_fold"/>
</dbReference>
<dbReference type="Proteomes" id="UP000654471">
    <property type="component" value="Unassembled WGS sequence"/>
</dbReference>
<protein>
    <recommendedName>
        <fullName evidence="5">PE-PPE domain-containing protein</fullName>
    </recommendedName>
</protein>
<organism evidence="3 4">
    <name type="scientific">Streptomyces albospinus</name>
    <dbReference type="NCBI Taxonomy" id="285515"/>
    <lineage>
        <taxon>Bacteria</taxon>
        <taxon>Bacillati</taxon>
        <taxon>Actinomycetota</taxon>
        <taxon>Actinomycetes</taxon>
        <taxon>Kitasatosporales</taxon>
        <taxon>Streptomycetaceae</taxon>
        <taxon>Streptomyces</taxon>
    </lineage>
</organism>
<evidence type="ECO:0000313" key="3">
    <source>
        <dbReference type="EMBL" id="GGU65946.1"/>
    </source>
</evidence>
<evidence type="ECO:0008006" key="5">
    <source>
        <dbReference type="Google" id="ProtNLM"/>
    </source>
</evidence>
<dbReference type="Gene3D" id="3.40.50.1820">
    <property type="entry name" value="alpha/beta hydrolase"/>
    <property type="match status" value="1"/>
</dbReference>
<gene>
    <name evidence="3" type="ORF">GCM10010211_33980</name>
</gene>
<name>A0ABQ2V557_9ACTN</name>
<keyword evidence="4" id="KW-1185">Reference proteome</keyword>
<evidence type="ECO:0000256" key="2">
    <source>
        <dbReference type="SAM" id="SignalP"/>
    </source>
</evidence>
<keyword evidence="1" id="KW-0378">Hydrolase</keyword>
<comment type="caution">
    <text evidence="3">The sequence shown here is derived from an EMBL/GenBank/DDBJ whole genome shotgun (WGS) entry which is preliminary data.</text>
</comment>
<dbReference type="Pfam" id="PF01083">
    <property type="entry name" value="Cutinase"/>
    <property type="match status" value="1"/>
</dbReference>
<dbReference type="EMBL" id="BMRP01000010">
    <property type="protein sequence ID" value="GGU65946.1"/>
    <property type="molecule type" value="Genomic_DNA"/>
</dbReference>
<evidence type="ECO:0000313" key="4">
    <source>
        <dbReference type="Proteomes" id="UP000654471"/>
    </source>
</evidence>
<evidence type="ECO:0000256" key="1">
    <source>
        <dbReference type="ARBA" id="ARBA00022801"/>
    </source>
</evidence>